<evidence type="ECO:0000313" key="2">
    <source>
        <dbReference type="EMBL" id="MED6185539.1"/>
    </source>
</evidence>
<feature type="region of interest" description="Disordered" evidence="1">
    <location>
        <begin position="157"/>
        <end position="203"/>
    </location>
</feature>
<sequence length="333" mass="36245">MLLRLTVQRNEPASYLKGNNDHPVPPSIRFLCFTELSLVTGSSPCLFGVPRVLCATCSSQRNMAALDEPKSTTFDSGEPYLGLILSNRRVRELNRRMSSWPALGTCMHHIDRLVALVILRTGNLRFSPPSSYTTQDFFSLSPLLHDETYRTVFSMSGCSPSSSTFSSSTGSVHRERERSPRTPLPPMALASAPGHVYPIPRTPMSDARCYRNLFPRHRMAPPTPPPPSPPSSDDEPSDETYDPATELVGDPDEPYVAEHVPYGAPEVYYSDVSYGSERESASTDSAPSSHHSSGSSSGSVSLGYGSASSESASDGASDDDLVNRYFAETFPPP</sequence>
<evidence type="ECO:0000256" key="1">
    <source>
        <dbReference type="SAM" id="MobiDB-lite"/>
    </source>
</evidence>
<dbReference type="EMBL" id="JASCZI010181725">
    <property type="protein sequence ID" value="MED6185539.1"/>
    <property type="molecule type" value="Genomic_DNA"/>
</dbReference>
<comment type="caution">
    <text evidence="2">The sequence shown here is derived from an EMBL/GenBank/DDBJ whole genome shotgun (WGS) entry which is preliminary data.</text>
</comment>
<feature type="compositionally biased region" description="Acidic residues" evidence="1">
    <location>
        <begin position="232"/>
        <end position="241"/>
    </location>
</feature>
<organism evidence="2 3">
    <name type="scientific">Stylosanthes scabra</name>
    <dbReference type="NCBI Taxonomy" id="79078"/>
    <lineage>
        <taxon>Eukaryota</taxon>
        <taxon>Viridiplantae</taxon>
        <taxon>Streptophyta</taxon>
        <taxon>Embryophyta</taxon>
        <taxon>Tracheophyta</taxon>
        <taxon>Spermatophyta</taxon>
        <taxon>Magnoliopsida</taxon>
        <taxon>eudicotyledons</taxon>
        <taxon>Gunneridae</taxon>
        <taxon>Pentapetalae</taxon>
        <taxon>rosids</taxon>
        <taxon>fabids</taxon>
        <taxon>Fabales</taxon>
        <taxon>Fabaceae</taxon>
        <taxon>Papilionoideae</taxon>
        <taxon>50 kb inversion clade</taxon>
        <taxon>dalbergioids sensu lato</taxon>
        <taxon>Dalbergieae</taxon>
        <taxon>Pterocarpus clade</taxon>
        <taxon>Stylosanthes</taxon>
    </lineage>
</organism>
<protein>
    <submittedName>
        <fullName evidence="2">Uncharacterized protein</fullName>
    </submittedName>
</protein>
<evidence type="ECO:0000313" key="3">
    <source>
        <dbReference type="Proteomes" id="UP001341840"/>
    </source>
</evidence>
<reference evidence="2 3" key="1">
    <citation type="journal article" date="2023" name="Plants (Basel)">
        <title>Bridging the Gap: Combining Genomics and Transcriptomics Approaches to Understand Stylosanthes scabra, an Orphan Legume from the Brazilian Caatinga.</title>
        <authorList>
            <person name="Ferreira-Neto J.R.C."/>
            <person name="da Silva M.D."/>
            <person name="Binneck E."/>
            <person name="de Melo N.F."/>
            <person name="da Silva R.H."/>
            <person name="de Melo A.L.T.M."/>
            <person name="Pandolfi V."/>
            <person name="Bustamante F.O."/>
            <person name="Brasileiro-Vidal A.C."/>
            <person name="Benko-Iseppon A.M."/>
        </authorList>
    </citation>
    <scope>NUCLEOTIDE SEQUENCE [LARGE SCALE GENOMIC DNA]</scope>
    <source>
        <tissue evidence="2">Leaves</tissue>
    </source>
</reference>
<dbReference type="Proteomes" id="UP001341840">
    <property type="component" value="Unassembled WGS sequence"/>
</dbReference>
<feature type="compositionally biased region" description="Low complexity" evidence="1">
    <location>
        <begin position="282"/>
        <end position="315"/>
    </location>
</feature>
<proteinExistence type="predicted"/>
<feature type="compositionally biased region" description="Low complexity" evidence="1">
    <location>
        <begin position="157"/>
        <end position="171"/>
    </location>
</feature>
<accession>A0ABU6WI54</accession>
<gene>
    <name evidence="2" type="ORF">PIB30_058047</name>
</gene>
<name>A0ABU6WI54_9FABA</name>
<feature type="compositionally biased region" description="Pro residues" evidence="1">
    <location>
        <begin position="221"/>
        <end position="230"/>
    </location>
</feature>
<feature type="region of interest" description="Disordered" evidence="1">
    <location>
        <begin position="215"/>
        <end position="333"/>
    </location>
</feature>
<keyword evidence="3" id="KW-1185">Reference proteome</keyword>